<name>A0ACC2DCF3_DIPCM</name>
<organism evidence="1 2">
    <name type="scientific">Diphasiastrum complanatum</name>
    <name type="common">Issler's clubmoss</name>
    <name type="synonym">Lycopodium complanatum</name>
    <dbReference type="NCBI Taxonomy" id="34168"/>
    <lineage>
        <taxon>Eukaryota</taxon>
        <taxon>Viridiplantae</taxon>
        <taxon>Streptophyta</taxon>
        <taxon>Embryophyta</taxon>
        <taxon>Tracheophyta</taxon>
        <taxon>Lycopodiopsida</taxon>
        <taxon>Lycopodiales</taxon>
        <taxon>Lycopodiaceae</taxon>
        <taxon>Lycopodioideae</taxon>
        <taxon>Diphasiastrum</taxon>
    </lineage>
</organism>
<evidence type="ECO:0000313" key="1">
    <source>
        <dbReference type="EMBL" id="KAJ7551829.1"/>
    </source>
</evidence>
<keyword evidence="2" id="KW-1185">Reference proteome</keyword>
<comment type="caution">
    <text evidence="1">The sequence shown here is derived from an EMBL/GenBank/DDBJ whole genome shotgun (WGS) entry which is preliminary data.</text>
</comment>
<gene>
    <name evidence="1" type="ORF">O6H91_06G030800</name>
</gene>
<reference evidence="2" key="1">
    <citation type="journal article" date="2024" name="Proc. Natl. Acad. Sci. U.S.A.">
        <title>Extraordinary preservation of gene collinearity over three hundred million years revealed in homosporous lycophytes.</title>
        <authorList>
            <person name="Li C."/>
            <person name="Wickell D."/>
            <person name="Kuo L.Y."/>
            <person name="Chen X."/>
            <person name="Nie B."/>
            <person name="Liao X."/>
            <person name="Peng D."/>
            <person name="Ji J."/>
            <person name="Jenkins J."/>
            <person name="Williams M."/>
            <person name="Shu S."/>
            <person name="Plott C."/>
            <person name="Barry K."/>
            <person name="Rajasekar S."/>
            <person name="Grimwood J."/>
            <person name="Han X."/>
            <person name="Sun S."/>
            <person name="Hou Z."/>
            <person name="He W."/>
            <person name="Dai G."/>
            <person name="Sun C."/>
            <person name="Schmutz J."/>
            <person name="Leebens-Mack J.H."/>
            <person name="Li F.W."/>
            <person name="Wang L."/>
        </authorList>
    </citation>
    <scope>NUCLEOTIDE SEQUENCE [LARGE SCALE GENOMIC DNA]</scope>
    <source>
        <strain evidence="2">cv. PW_Plant_1</strain>
    </source>
</reference>
<proteinExistence type="predicted"/>
<accession>A0ACC2DCF3</accession>
<evidence type="ECO:0000313" key="2">
    <source>
        <dbReference type="Proteomes" id="UP001162992"/>
    </source>
</evidence>
<dbReference type="EMBL" id="CM055097">
    <property type="protein sequence ID" value="KAJ7551829.1"/>
    <property type="molecule type" value="Genomic_DNA"/>
</dbReference>
<dbReference type="Proteomes" id="UP001162992">
    <property type="component" value="Chromosome 6"/>
</dbReference>
<protein>
    <submittedName>
        <fullName evidence="1">Uncharacterized protein</fullName>
    </submittedName>
</protein>
<sequence length="495" mass="56900">MDASTERNLQKKYWKEHSTQLTVEEMLLDSQAAKLDLEERPEILGLLPPIHGKHVVELGAGIGRFTGTLAEAADHVIAMDFMQHVIDKNKEVNGHYKNVEFWCADVTSPHLKIVPASMDLIFSNWLLMYLSDAEVEELVKNMIQWLKVGGHIFFRESCFHQSGDHKRKMNPTHYREPKLYNKVFGECCVQEDDGSYSEFRLVFCKCVRAYVHNKRNQNQICWLWEKVKSVGPEGKSFQKFLDNVQYTQRGILRYERIFGDGFVSTGGIATTKEFVEKLKLKPGESVLDVGCGIGGGDFYMAEEYNVEVVGIDLSVNMISIALERAIGMKCAVEFEVSDCTEKFYPDNSFDVIYSRDTLLHIQDKPTLFQKFFKWLKPNGRLFISDYCKSAKEPSADFASYIKQRGYDLHDIDGYKKMLCEAGFDKVVAEDRTVQFSEILQRELSAFEKAKESFLIEFCQEDFDHIVQGWRAKLKRCTEGEQNWGLFTATVMTKSS</sequence>